<feature type="transmembrane region" description="Helical" evidence="2">
    <location>
        <begin position="304"/>
        <end position="323"/>
    </location>
</feature>
<dbReference type="AlphaFoldDB" id="A0A6H9GEV5"/>
<feature type="transmembrane region" description="Helical" evidence="2">
    <location>
        <begin position="65"/>
        <end position="85"/>
    </location>
</feature>
<dbReference type="InterPro" id="IPR037185">
    <property type="entry name" value="EmrE-like"/>
</dbReference>
<gene>
    <name evidence="4" type="ORF">NIES3787_08080</name>
</gene>
<dbReference type="Pfam" id="PF00892">
    <property type="entry name" value="EamA"/>
    <property type="match status" value="2"/>
</dbReference>
<evidence type="ECO:0000259" key="3">
    <source>
        <dbReference type="Pfam" id="PF00892"/>
    </source>
</evidence>
<dbReference type="Proteomes" id="UP000438874">
    <property type="component" value="Unassembled WGS sequence"/>
</dbReference>
<protein>
    <recommendedName>
        <fullName evidence="3">EamA domain-containing protein</fullName>
    </recommendedName>
</protein>
<evidence type="ECO:0000256" key="1">
    <source>
        <dbReference type="ARBA" id="ARBA00007362"/>
    </source>
</evidence>
<feature type="transmembrane region" description="Helical" evidence="2">
    <location>
        <begin position="153"/>
        <end position="171"/>
    </location>
</feature>
<feature type="transmembrane region" description="Helical" evidence="2">
    <location>
        <begin position="248"/>
        <end position="270"/>
    </location>
</feature>
<dbReference type="SUPFAM" id="SSF103481">
    <property type="entry name" value="Multidrug resistance efflux transporter EmrE"/>
    <property type="match status" value="2"/>
</dbReference>
<dbReference type="InterPro" id="IPR000620">
    <property type="entry name" value="EamA_dom"/>
</dbReference>
<keyword evidence="2" id="KW-0472">Membrane</keyword>
<comment type="caution">
    <text evidence="4">The sequence shown here is derived from an EMBL/GenBank/DDBJ whole genome shotgun (WGS) entry which is preliminary data.</text>
</comment>
<sequence length="324" mass="34457">MGIINKNSLGVSESPEYCLLTNMIIPNGFSLGENLTGEIAALSAAALWAISAAIYSLLGQKIPPLLLNFLKGVVAIALIALTLPLSGQWRGINQQSSVFILLTSGAIGIGIGDTAYFTALNYLGPRKTLLLETLSPPLGAILAATFLGESLKISAYIGIILTIFGVAWVISEKTPEINSQRPWRRGIAWALIAAISQAVGAVLSRQALVESGMSSLQSTLFRLLAGTGIVLIMMFFRRQESSPAINWSLRLIAIIIVTAFGSTFLGIWLQQTALKFSPVGIAQTLTATSPLFVLPIAAMMGDRINLRAIFGVMIALLGIGILFQ</sequence>
<feature type="transmembrane region" description="Helical" evidence="2">
    <location>
        <begin position="215"/>
        <end position="236"/>
    </location>
</feature>
<feature type="domain" description="EamA" evidence="3">
    <location>
        <begin position="185"/>
        <end position="323"/>
    </location>
</feature>
<proteinExistence type="inferred from homology"/>
<evidence type="ECO:0000313" key="4">
    <source>
        <dbReference type="EMBL" id="GCL45126.1"/>
    </source>
</evidence>
<organism evidence="4 5">
    <name type="scientific">Microcystis aeruginosa NIES-3787</name>
    <dbReference type="NCBI Taxonomy" id="2517782"/>
    <lineage>
        <taxon>Bacteria</taxon>
        <taxon>Bacillati</taxon>
        <taxon>Cyanobacteriota</taxon>
        <taxon>Cyanophyceae</taxon>
        <taxon>Oscillatoriophycideae</taxon>
        <taxon>Chroococcales</taxon>
        <taxon>Microcystaceae</taxon>
        <taxon>Microcystis</taxon>
    </lineage>
</organism>
<accession>A0A6H9GEV5</accession>
<keyword evidence="2" id="KW-1133">Transmembrane helix</keyword>
<dbReference type="EMBL" id="BJCH01000005">
    <property type="protein sequence ID" value="GCL45126.1"/>
    <property type="molecule type" value="Genomic_DNA"/>
</dbReference>
<feature type="transmembrane region" description="Helical" evidence="2">
    <location>
        <begin position="183"/>
        <end position="203"/>
    </location>
</feature>
<dbReference type="PANTHER" id="PTHR22911">
    <property type="entry name" value="ACYL-MALONYL CONDENSING ENZYME-RELATED"/>
    <property type="match status" value="1"/>
</dbReference>
<evidence type="ECO:0000256" key="2">
    <source>
        <dbReference type="SAM" id="Phobius"/>
    </source>
</evidence>
<feature type="transmembrane region" description="Helical" evidence="2">
    <location>
        <begin position="276"/>
        <end position="297"/>
    </location>
</feature>
<dbReference type="PANTHER" id="PTHR22911:SF137">
    <property type="entry name" value="SOLUTE CARRIER FAMILY 35 MEMBER G2-RELATED"/>
    <property type="match status" value="1"/>
</dbReference>
<keyword evidence="2" id="KW-0812">Transmembrane</keyword>
<feature type="transmembrane region" description="Helical" evidence="2">
    <location>
        <begin position="97"/>
        <end position="117"/>
    </location>
</feature>
<feature type="domain" description="EamA" evidence="3">
    <location>
        <begin position="36"/>
        <end position="170"/>
    </location>
</feature>
<dbReference type="GO" id="GO:0016020">
    <property type="term" value="C:membrane"/>
    <property type="evidence" value="ECO:0007669"/>
    <property type="project" value="InterPro"/>
</dbReference>
<comment type="similarity">
    <text evidence="1">Belongs to the EamA transporter family.</text>
</comment>
<evidence type="ECO:0000313" key="5">
    <source>
        <dbReference type="Proteomes" id="UP000438874"/>
    </source>
</evidence>
<feature type="transmembrane region" description="Helical" evidence="2">
    <location>
        <begin position="129"/>
        <end position="147"/>
    </location>
</feature>
<feature type="transmembrane region" description="Helical" evidence="2">
    <location>
        <begin position="39"/>
        <end position="58"/>
    </location>
</feature>
<name>A0A6H9GEV5_MICAE</name>
<reference evidence="4 5" key="1">
    <citation type="submission" date="2019-02" db="EMBL/GenBank/DDBJ databases">
        <title>Draft genome sequence of Arthrospira platensis NIES-3787.</title>
        <authorList>
            <person name="Yamaguchi H."/>
            <person name="Suzuki S."/>
            <person name="Kawachi M."/>
        </authorList>
    </citation>
    <scope>NUCLEOTIDE SEQUENCE [LARGE SCALE GENOMIC DNA]</scope>
    <source>
        <strain evidence="4 5">NIES-3787</strain>
    </source>
</reference>